<dbReference type="PANTHER" id="PTHR22726">
    <property type="entry name" value="METALLOENDOPEPTIDASE OMA1"/>
    <property type="match status" value="1"/>
</dbReference>
<dbReference type="GO" id="GO:0004222">
    <property type="term" value="F:metalloendopeptidase activity"/>
    <property type="evidence" value="ECO:0007669"/>
    <property type="project" value="InterPro"/>
</dbReference>
<dbReference type="AlphaFoldDB" id="A0A401FW75"/>
<keyword evidence="3 6" id="KW-0378">Hydrolase</keyword>
<keyword evidence="4 6" id="KW-0862">Zinc</keyword>
<keyword evidence="7" id="KW-0812">Transmembrane</keyword>
<keyword evidence="7" id="KW-0472">Membrane</keyword>
<feature type="transmembrane region" description="Helical" evidence="7">
    <location>
        <begin position="24"/>
        <end position="50"/>
    </location>
</feature>
<comment type="cofactor">
    <cofactor evidence="6">
        <name>Zn(2+)</name>
        <dbReference type="ChEBI" id="CHEBI:29105"/>
    </cofactor>
    <text evidence="6">Binds 1 zinc ion per subunit.</text>
</comment>
<dbReference type="GO" id="GO:0051603">
    <property type="term" value="P:proteolysis involved in protein catabolic process"/>
    <property type="evidence" value="ECO:0007669"/>
    <property type="project" value="TreeGrafter"/>
</dbReference>
<feature type="domain" description="Peptidase M48" evidence="8">
    <location>
        <begin position="94"/>
        <end position="253"/>
    </location>
</feature>
<dbReference type="GO" id="GO:0016020">
    <property type="term" value="C:membrane"/>
    <property type="evidence" value="ECO:0007669"/>
    <property type="project" value="TreeGrafter"/>
</dbReference>
<evidence type="ECO:0000256" key="3">
    <source>
        <dbReference type="ARBA" id="ARBA00022801"/>
    </source>
</evidence>
<evidence type="ECO:0000256" key="2">
    <source>
        <dbReference type="ARBA" id="ARBA00022723"/>
    </source>
</evidence>
<dbReference type="Gene3D" id="3.30.2010.10">
    <property type="entry name" value="Metalloproteases ('zincins'), catalytic domain"/>
    <property type="match status" value="1"/>
</dbReference>
<dbReference type="RefSeq" id="WP_124328533.1">
    <property type="nucleotide sequence ID" value="NZ_BEXT01000001.1"/>
</dbReference>
<gene>
    <name evidence="9" type="ORF">DENIS_2178</name>
</gene>
<organism evidence="9 10">
    <name type="scientific">Desulfonema ishimotonii</name>
    <dbReference type="NCBI Taxonomy" id="45657"/>
    <lineage>
        <taxon>Bacteria</taxon>
        <taxon>Pseudomonadati</taxon>
        <taxon>Thermodesulfobacteriota</taxon>
        <taxon>Desulfobacteria</taxon>
        <taxon>Desulfobacterales</taxon>
        <taxon>Desulfococcaceae</taxon>
        <taxon>Desulfonema</taxon>
    </lineage>
</organism>
<evidence type="ECO:0000256" key="6">
    <source>
        <dbReference type="RuleBase" id="RU003983"/>
    </source>
</evidence>
<dbReference type="EMBL" id="BEXT01000001">
    <property type="protein sequence ID" value="GBC61218.1"/>
    <property type="molecule type" value="Genomic_DNA"/>
</dbReference>
<keyword evidence="2" id="KW-0479">Metal-binding</keyword>
<evidence type="ECO:0000256" key="1">
    <source>
        <dbReference type="ARBA" id="ARBA00022670"/>
    </source>
</evidence>
<keyword evidence="7" id="KW-1133">Transmembrane helix</keyword>
<evidence type="ECO:0000256" key="7">
    <source>
        <dbReference type="SAM" id="Phobius"/>
    </source>
</evidence>
<protein>
    <submittedName>
        <fullName evidence="9">Peptidase M48</fullName>
    </submittedName>
</protein>
<evidence type="ECO:0000313" key="10">
    <source>
        <dbReference type="Proteomes" id="UP000288096"/>
    </source>
</evidence>
<dbReference type="PANTHER" id="PTHR22726:SF1">
    <property type="entry name" value="METALLOENDOPEPTIDASE OMA1, MITOCHONDRIAL"/>
    <property type="match status" value="1"/>
</dbReference>
<dbReference type="GO" id="GO:0046872">
    <property type="term" value="F:metal ion binding"/>
    <property type="evidence" value="ECO:0007669"/>
    <property type="project" value="UniProtKB-KW"/>
</dbReference>
<dbReference type="OrthoDB" id="9810445at2"/>
<keyword evidence="10" id="KW-1185">Reference proteome</keyword>
<evidence type="ECO:0000259" key="8">
    <source>
        <dbReference type="Pfam" id="PF01435"/>
    </source>
</evidence>
<dbReference type="InterPro" id="IPR051156">
    <property type="entry name" value="Mito/Outer_Membr_Metalloprot"/>
</dbReference>
<dbReference type="InterPro" id="IPR001915">
    <property type="entry name" value="Peptidase_M48"/>
</dbReference>
<sequence>MIRFTPRLPEENVNVTPVSPLRELFVLISGLIAVAVGIYFLLGFAVDLIVPHISPGLEHALARHITERFAGSEQTDDRSGALQSLADRLKNGCVDLPYDLTVFVADDARVNAVALPGGNIVVFSGLLEKMSSENEMAFVLLHEMGHFVHRDHLRGMGRALVLVALSAFFLGPDNPVGGMLVQGLHLSEMKFSREQETHADRFALRALNCSYGHIAGATEFFKKMGQEETPAGAIGQFYLSHPESRKRIAEMEAYGQANDFPARGVLRPLPDGIR</sequence>
<reference evidence="10" key="2">
    <citation type="submission" date="2019-01" db="EMBL/GenBank/DDBJ databases">
        <title>Genome sequence of Desulfonema ishimotonii strain Tokyo 01.</title>
        <authorList>
            <person name="Fukui M."/>
        </authorList>
    </citation>
    <scope>NUCLEOTIDE SEQUENCE [LARGE SCALE GENOMIC DNA]</scope>
    <source>
        <strain evidence="10">Tokyo 01</strain>
    </source>
</reference>
<dbReference type="CDD" id="cd07332">
    <property type="entry name" value="M48C_Oma1_like"/>
    <property type="match status" value="1"/>
</dbReference>
<evidence type="ECO:0000256" key="4">
    <source>
        <dbReference type="ARBA" id="ARBA00022833"/>
    </source>
</evidence>
<keyword evidence="5 6" id="KW-0482">Metalloprotease</keyword>
<name>A0A401FW75_9BACT</name>
<proteinExistence type="inferred from homology"/>
<evidence type="ECO:0000256" key="5">
    <source>
        <dbReference type="ARBA" id="ARBA00023049"/>
    </source>
</evidence>
<comment type="caution">
    <text evidence="9">The sequence shown here is derived from an EMBL/GenBank/DDBJ whole genome shotgun (WGS) entry which is preliminary data.</text>
</comment>
<evidence type="ECO:0000313" key="9">
    <source>
        <dbReference type="EMBL" id="GBC61218.1"/>
    </source>
</evidence>
<keyword evidence="1 6" id="KW-0645">Protease</keyword>
<reference evidence="10" key="1">
    <citation type="submission" date="2017-11" db="EMBL/GenBank/DDBJ databases">
        <authorList>
            <person name="Watanabe M."/>
            <person name="Kojima H."/>
        </authorList>
    </citation>
    <scope>NUCLEOTIDE SEQUENCE [LARGE SCALE GENOMIC DNA]</scope>
    <source>
        <strain evidence="10">Tokyo 01</strain>
    </source>
</reference>
<comment type="similarity">
    <text evidence="6">Belongs to the peptidase M48 family.</text>
</comment>
<dbReference type="Proteomes" id="UP000288096">
    <property type="component" value="Unassembled WGS sequence"/>
</dbReference>
<dbReference type="Pfam" id="PF01435">
    <property type="entry name" value="Peptidase_M48"/>
    <property type="match status" value="1"/>
</dbReference>
<accession>A0A401FW75</accession>